<dbReference type="GO" id="GO:0008061">
    <property type="term" value="F:chitin binding"/>
    <property type="evidence" value="ECO:0007669"/>
    <property type="project" value="InterPro"/>
</dbReference>
<comment type="caution">
    <text evidence="4">The sequence shown here is derived from an EMBL/GenBank/DDBJ whole genome shotgun (WGS) entry which is preliminary data.</text>
</comment>
<evidence type="ECO:0000313" key="4">
    <source>
        <dbReference type="EMBL" id="EJK46032.1"/>
    </source>
</evidence>
<feature type="compositionally biased region" description="Basic residues" evidence="1">
    <location>
        <begin position="144"/>
        <end position="160"/>
    </location>
</feature>
<keyword evidence="2" id="KW-0812">Transmembrane</keyword>
<protein>
    <recommendedName>
        <fullName evidence="3">Chitin-binding type-2 domain-containing protein</fullName>
    </recommendedName>
</protein>
<evidence type="ECO:0000256" key="1">
    <source>
        <dbReference type="SAM" id="MobiDB-lite"/>
    </source>
</evidence>
<organism evidence="4 5">
    <name type="scientific">Thalassiosira oceanica</name>
    <name type="common">Marine diatom</name>
    <dbReference type="NCBI Taxonomy" id="159749"/>
    <lineage>
        <taxon>Eukaryota</taxon>
        <taxon>Sar</taxon>
        <taxon>Stramenopiles</taxon>
        <taxon>Ochrophyta</taxon>
        <taxon>Bacillariophyta</taxon>
        <taxon>Coscinodiscophyceae</taxon>
        <taxon>Thalassiosirophycidae</taxon>
        <taxon>Thalassiosirales</taxon>
        <taxon>Thalassiosiraceae</taxon>
        <taxon>Thalassiosira</taxon>
    </lineage>
</organism>
<dbReference type="Proteomes" id="UP000266841">
    <property type="component" value="Unassembled WGS sequence"/>
</dbReference>
<evidence type="ECO:0000259" key="3">
    <source>
        <dbReference type="PROSITE" id="PS50940"/>
    </source>
</evidence>
<dbReference type="AlphaFoldDB" id="K0RHD1"/>
<feature type="domain" description="Chitin-binding type-2" evidence="3">
    <location>
        <begin position="55"/>
        <end position="110"/>
    </location>
</feature>
<dbReference type="GO" id="GO:0005576">
    <property type="term" value="C:extracellular region"/>
    <property type="evidence" value="ECO:0007669"/>
    <property type="project" value="InterPro"/>
</dbReference>
<evidence type="ECO:0000313" key="5">
    <source>
        <dbReference type="Proteomes" id="UP000266841"/>
    </source>
</evidence>
<name>K0RHD1_THAOC</name>
<dbReference type="Pfam" id="PF01607">
    <property type="entry name" value="CBM_14"/>
    <property type="match status" value="1"/>
</dbReference>
<dbReference type="InterPro" id="IPR036508">
    <property type="entry name" value="Chitin-bd_dom_sf"/>
</dbReference>
<dbReference type="EMBL" id="AGNL01048056">
    <property type="protein sequence ID" value="EJK46032.1"/>
    <property type="molecule type" value="Genomic_DNA"/>
</dbReference>
<keyword evidence="2" id="KW-1133">Transmembrane helix</keyword>
<dbReference type="InterPro" id="IPR002557">
    <property type="entry name" value="Chitin-bd_dom"/>
</dbReference>
<evidence type="ECO:0000256" key="2">
    <source>
        <dbReference type="SAM" id="Phobius"/>
    </source>
</evidence>
<feature type="region of interest" description="Disordered" evidence="1">
    <location>
        <begin position="127"/>
        <end position="222"/>
    </location>
</feature>
<gene>
    <name evidence="4" type="ORF">THAOC_35327</name>
</gene>
<keyword evidence="5" id="KW-1185">Reference proteome</keyword>
<accession>K0RHD1</accession>
<keyword evidence="2" id="KW-0472">Membrane</keyword>
<dbReference type="PROSITE" id="PS50940">
    <property type="entry name" value="CHIT_BIND_II"/>
    <property type="match status" value="1"/>
</dbReference>
<dbReference type="SMART" id="SM00494">
    <property type="entry name" value="ChtBD2"/>
    <property type="match status" value="1"/>
</dbReference>
<feature type="transmembrane region" description="Helical" evidence="2">
    <location>
        <begin position="407"/>
        <end position="427"/>
    </location>
</feature>
<reference evidence="4 5" key="1">
    <citation type="journal article" date="2012" name="Genome Biol.">
        <title>Genome and low-iron response of an oceanic diatom adapted to chronic iron limitation.</title>
        <authorList>
            <person name="Lommer M."/>
            <person name="Specht M."/>
            <person name="Roy A.S."/>
            <person name="Kraemer L."/>
            <person name="Andreson R."/>
            <person name="Gutowska M.A."/>
            <person name="Wolf J."/>
            <person name="Bergner S.V."/>
            <person name="Schilhabel M.B."/>
            <person name="Klostermeier U.C."/>
            <person name="Beiko R.G."/>
            <person name="Rosenstiel P."/>
            <person name="Hippler M."/>
            <person name="Laroche J."/>
        </authorList>
    </citation>
    <scope>NUCLEOTIDE SEQUENCE [LARGE SCALE GENOMIC DNA]</scope>
    <source>
        <strain evidence="4 5">CCMP1005</strain>
    </source>
</reference>
<feature type="compositionally biased region" description="Low complexity" evidence="1">
    <location>
        <begin position="197"/>
        <end position="220"/>
    </location>
</feature>
<dbReference type="OrthoDB" id="10653026at2759"/>
<dbReference type="SUPFAM" id="SSF57625">
    <property type="entry name" value="Invertebrate chitin-binding proteins"/>
    <property type="match status" value="1"/>
</dbReference>
<sequence length="464" mass="51347">MVGYLFGAITAAISCGSASEATRHSRRRLRLDTRQDSPTRIRSIEHKLDCTSQKDNPCEGADELEVLPLFPDCQYYIQCVPHAPELFRCKSGEIFDYEKQACSVKDEGTCICEQSPRKWVDIREALDPDSNPQEYDEKDAKAFKASKKASPKSSKSAKTKAKAEKELLGSKGAKTSVIGEESKGGAFSENSWTLIGTKSPSSTPTTSPTTNPEPTSTPTSRDCFAAPGESFFEDGDFPRSPWSTSGDGNWTIDEGDTYQGLYSIKSPDFNGSPSKRTSRATFSTCEDFKGGTLTFSHLASVLPPSDVFVIYIDGTSVQHVIDVNDWSKYELKIPAGSHTVDFSYEYNIFNISAMPPSPPTRRGVVYLDAFVLTEKTTKRPRIHLPWTHNKLEEKTTSGSRPENVREYGWAIGILVVAVLLPLAVYTSRMFVGSAMLRLDLDETDRLNDHECRGRRTCVFANGLT</sequence>
<proteinExistence type="predicted"/>